<dbReference type="Proteomes" id="UP000284731">
    <property type="component" value="Unassembled WGS sequence"/>
</dbReference>
<dbReference type="EMBL" id="QRWX01000001">
    <property type="protein sequence ID" value="RGT57638.1"/>
    <property type="molecule type" value="Genomic_DNA"/>
</dbReference>
<sequence length="273" mass="31695">MAICAILGQKIDSRKDGDDCLFNGYLEDYLSLRENEIDDNLKESFEKVLEVEPDTKICVDLHCAVNIEAISNQIIRYKDICKLNGKPLVIPYILYFQHDDEDRAIIIYDCKQYGYIYAKGLYYCMTEPAGEFINCKNEIVAISSKQETILKVLNQLFTVKAGSIQRSIDHELFHNYEELKTASKEAANALKLEAMEKLPELEDRTHAICHYVTNWFLLKKVLYVQYMVNKNILSSVHENNIKKQRNQAKMNSEEIDILSFSEMWRLPKQETAV</sequence>
<protein>
    <submittedName>
        <fullName evidence="1">Uncharacterized protein</fullName>
    </submittedName>
</protein>
<dbReference type="RefSeq" id="WP_006524881.1">
    <property type="nucleotide sequence ID" value="NZ_AP028934.1"/>
</dbReference>
<evidence type="ECO:0000313" key="2">
    <source>
        <dbReference type="Proteomes" id="UP000284731"/>
    </source>
</evidence>
<accession>A0A412PHJ9</accession>
<evidence type="ECO:0000313" key="1">
    <source>
        <dbReference type="EMBL" id="RGT57638.1"/>
    </source>
</evidence>
<dbReference type="GeneID" id="89621307"/>
<proteinExistence type="predicted"/>
<comment type="caution">
    <text evidence="1">The sequence shown here is derived from an EMBL/GenBank/DDBJ whole genome shotgun (WGS) entry which is preliminary data.</text>
</comment>
<dbReference type="AlphaFoldDB" id="A0A412PHJ9"/>
<gene>
    <name evidence="1" type="ORF">DWX20_00910</name>
</gene>
<reference evidence="1 2" key="1">
    <citation type="submission" date="2018-08" db="EMBL/GenBank/DDBJ databases">
        <title>A genome reference for cultivated species of the human gut microbiota.</title>
        <authorList>
            <person name="Zou Y."/>
            <person name="Xue W."/>
            <person name="Luo G."/>
        </authorList>
    </citation>
    <scope>NUCLEOTIDE SEQUENCE [LARGE SCALE GENOMIC DNA]</scope>
    <source>
        <strain evidence="1 2">AF18-46</strain>
    </source>
</reference>
<name>A0A412PHJ9_9FIRM</name>
<organism evidence="1 2">
    <name type="scientific">Solobacterium moorei</name>
    <dbReference type="NCBI Taxonomy" id="102148"/>
    <lineage>
        <taxon>Bacteria</taxon>
        <taxon>Bacillati</taxon>
        <taxon>Bacillota</taxon>
        <taxon>Erysipelotrichia</taxon>
        <taxon>Erysipelotrichales</taxon>
        <taxon>Erysipelotrichaceae</taxon>
        <taxon>Solobacterium</taxon>
    </lineage>
</organism>